<dbReference type="NCBIfam" id="NF040570">
    <property type="entry name" value="guided_TnpB"/>
    <property type="match status" value="1"/>
</dbReference>
<sequence>MEDGNETPKPNTEGKAIGIDLGLNHFVITSDGLKFANPKWYAKHEQNLKRKQKRLSRRQKGSSNRNKTRRQVASVHHKIARCREDFHHKLSRRIVDVDRKACEANQVIVTENLNVRGMVQNRCLSKAISQVG</sequence>
<protein>
    <submittedName>
        <fullName evidence="3">Transposase</fullName>
    </submittedName>
</protein>
<proteinExistence type="predicted"/>
<gene>
    <name evidence="3" type="ORF">RIF25_09650</name>
</gene>
<evidence type="ECO:0000313" key="3">
    <source>
        <dbReference type="EMBL" id="MDS3861068.1"/>
    </source>
</evidence>
<evidence type="ECO:0000256" key="1">
    <source>
        <dbReference type="SAM" id="MobiDB-lite"/>
    </source>
</evidence>
<accession>A0AAE4FSN5</accession>
<feature type="region of interest" description="Disordered" evidence="1">
    <location>
        <begin position="45"/>
        <end position="76"/>
    </location>
</feature>
<reference evidence="4" key="1">
    <citation type="submission" date="2023-07" db="EMBL/GenBank/DDBJ databases">
        <authorList>
            <person name="Luz R."/>
            <person name="Cordeiro R."/>
            <person name="Fonseca A."/>
            <person name="Goncalves V."/>
        </authorList>
    </citation>
    <scope>NUCLEOTIDE SEQUENCE [LARGE SCALE GENOMIC DNA]</scope>
    <source>
        <strain evidence="4">BACA0444</strain>
    </source>
</reference>
<feature type="compositionally biased region" description="Basic residues" evidence="1">
    <location>
        <begin position="49"/>
        <end position="76"/>
    </location>
</feature>
<evidence type="ECO:0000313" key="4">
    <source>
        <dbReference type="Proteomes" id="UP001268256"/>
    </source>
</evidence>
<keyword evidence="4" id="KW-1185">Reference proteome</keyword>
<evidence type="ECO:0000259" key="2">
    <source>
        <dbReference type="Pfam" id="PF01385"/>
    </source>
</evidence>
<feature type="domain" description="Probable transposase IS891/IS1136/IS1341" evidence="2">
    <location>
        <begin position="7"/>
        <end position="121"/>
    </location>
</feature>
<dbReference type="InterPro" id="IPR001959">
    <property type="entry name" value="Transposase"/>
</dbReference>
<name>A0AAE4FSN5_9CYAN</name>
<comment type="caution">
    <text evidence="3">The sequence shown here is derived from an EMBL/GenBank/DDBJ whole genome shotgun (WGS) entry which is preliminary data.</text>
</comment>
<dbReference type="AlphaFoldDB" id="A0AAE4FSN5"/>
<organism evidence="3 4">
    <name type="scientific">Pseudocalidococcus azoricus BACA0444</name>
    <dbReference type="NCBI Taxonomy" id="2918990"/>
    <lineage>
        <taxon>Bacteria</taxon>
        <taxon>Bacillati</taxon>
        <taxon>Cyanobacteriota</taxon>
        <taxon>Cyanophyceae</taxon>
        <taxon>Acaryochloridales</taxon>
        <taxon>Thermosynechococcaceae</taxon>
        <taxon>Pseudocalidococcus</taxon>
        <taxon>Pseudocalidococcus azoricus</taxon>
    </lineage>
</organism>
<dbReference type="Pfam" id="PF01385">
    <property type="entry name" value="OrfB_IS605"/>
    <property type="match status" value="1"/>
</dbReference>
<dbReference type="EMBL" id="JAVMIP010000008">
    <property type="protein sequence ID" value="MDS3861068.1"/>
    <property type="molecule type" value="Genomic_DNA"/>
</dbReference>
<dbReference type="Proteomes" id="UP001268256">
    <property type="component" value="Unassembled WGS sequence"/>
</dbReference>